<evidence type="ECO:0000256" key="1">
    <source>
        <dbReference type="SAM" id="Phobius"/>
    </source>
</evidence>
<dbReference type="Proteomes" id="UP000028501">
    <property type="component" value="Chromosome"/>
</dbReference>
<feature type="transmembrane region" description="Helical" evidence="1">
    <location>
        <begin position="74"/>
        <end position="91"/>
    </location>
</feature>
<keyword evidence="1" id="KW-0472">Membrane</keyword>
<gene>
    <name evidence="2" type="ORF">AFULGI_00023090</name>
</gene>
<evidence type="ECO:0000313" key="3">
    <source>
        <dbReference type="Proteomes" id="UP000028501"/>
    </source>
</evidence>
<protein>
    <recommendedName>
        <fullName evidence="4">DUF4386 domain-containing protein</fullName>
    </recommendedName>
</protein>
<feature type="transmembrane region" description="Helical" evidence="1">
    <location>
        <begin position="97"/>
        <end position="118"/>
    </location>
</feature>
<dbReference type="HOGENOM" id="CLU_098561_0_0_2"/>
<proteinExistence type="predicted"/>
<dbReference type="Pfam" id="PF14329">
    <property type="entry name" value="DUF4386"/>
    <property type="match status" value="1"/>
</dbReference>
<feature type="transmembrane region" description="Helical" evidence="1">
    <location>
        <begin position="38"/>
        <end position="62"/>
    </location>
</feature>
<feature type="transmembrane region" description="Helical" evidence="1">
    <location>
        <begin position="148"/>
        <end position="172"/>
    </location>
</feature>
<dbReference type="EMBL" id="CP006577">
    <property type="protein sequence ID" value="AIG99031.1"/>
    <property type="molecule type" value="Genomic_DNA"/>
</dbReference>
<dbReference type="RefSeq" id="WP_048064518.1">
    <property type="nucleotide sequence ID" value="NZ_CP006577.1"/>
</dbReference>
<dbReference type="GeneID" id="24795790"/>
<evidence type="ECO:0008006" key="4">
    <source>
        <dbReference type="Google" id="ProtNLM"/>
    </source>
</evidence>
<feature type="transmembrane region" description="Helical" evidence="1">
    <location>
        <begin position="12"/>
        <end position="32"/>
    </location>
</feature>
<sequence length="184" mass="20468">MTSGEKITLSNAATIAGSGLILMSVLAIIFLLNLKPTIYSIVGIFLIIILDVTVAVALYFLLRPVSKNISMLMSLFRIVYAAIFTTALYKIHDLTAFYSILDLGYIFFGIHLFLLGFLVYKSGYMPKWLGALIFIASTGYIIDPLLRFSGYAVEIGMYTFFGEVLFAFWLVIKGRKLSEVVSTP</sequence>
<evidence type="ECO:0000313" key="2">
    <source>
        <dbReference type="EMBL" id="AIG99031.1"/>
    </source>
</evidence>
<dbReference type="InterPro" id="IPR025495">
    <property type="entry name" value="DUF4386"/>
</dbReference>
<keyword evidence="1" id="KW-1133">Transmembrane helix</keyword>
<name>A0A075WGC1_ARCFL</name>
<dbReference type="KEGG" id="afg:AFULGI_00023090"/>
<keyword evidence="1" id="KW-0812">Transmembrane</keyword>
<accession>A0A075WGC1</accession>
<feature type="transmembrane region" description="Helical" evidence="1">
    <location>
        <begin position="125"/>
        <end position="142"/>
    </location>
</feature>
<reference evidence="2 3" key="1">
    <citation type="submission" date="2013-07" db="EMBL/GenBank/DDBJ databases">
        <title>Genome of Archaeoglobus fulgidus.</title>
        <authorList>
            <person name="Fiebig A."/>
            <person name="Birkeland N.-K."/>
        </authorList>
    </citation>
    <scope>NUCLEOTIDE SEQUENCE [LARGE SCALE GENOMIC DNA]</scope>
    <source>
        <strain evidence="2 3">DSM 8774</strain>
    </source>
</reference>
<dbReference type="AlphaFoldDB" id="A0A075WGC1"/>
<organism evidence="2 3">
    <name type="scientific">Archaeoglobus fulgidus DSM 8774</name>
    <dbReference type="NCBI Taxonomy" id="1344584"/>
    <lineage>
        <taxon>Archaea</taxon>
        <taxon>Methanobacteriati</taxon>
        <taxon>Methanobacteriota</taxon>
        <taxon>Archaeoglobi</taxon>
        <taxon>Archaeoglobales</taxon>
        <taxon>Archaeoglobaceae</taxon>
        <taxon>Archaeoglobus</taxon>
    </lineage>
</organism>